<evidence type="ECO:0000313" key="3">
    <source>
        <dbReference type="Proteomes" id="UP000294841"/>
    </source>
</evidence>
<dbReference type="Proteomes" id="UP000294841">
    <property type="component" value="Unassembled WGS sequence"/>
</dbReference>
<proteinExistence type="predicted"/>
<dbReference type="OrthoDB" id="8794567at2"/>
<dbReference type="GO" id="GO:0044010">
    <property type="term" value="P:single-species biofilm formation"/>
    <property type="evidence" value="ECO:0007669"/>
    <property type="project" value="TreeGrafter"/>
</dbReference>
<evidence type="ECO:0000259" key="1">
    <source>
        <dbReference type="Pfam" id="PF04287"/>
    </source>
</evidence>
<dbReference type="PIRSF" id="PIRSF006257">
    <property type="entry name" value="UCP006257"/>
    <property type="match status" value="1"/>
</dbReference>
<name>A0A4R2N172_9PAST</name>
<dbReference type="Gene3D" id="1.20.1440.40">
    <property type="entry name" value="YqcC-like"/>
    <property type="match status" value="1"/>
</dbReference>
<organism evidence="2 3">
    <name type="scientific">Bisgaardia hudsonensis</name>
    <dbReference type="NCBI Taxonomy" id="109472"/>
    <lineage>
        <taxon>Bacteria</taxon>
        <taxon>Pseudomonadati</taxon>
        <taxon>Pseudomonadota</taxon>
        <taxon>Gammaproteobacteria</taxon>
        <taxon>Pasteurellales</taxon>
        <taxon>Pasteurellaceae</taxon>
        <taxon>Bisgaardia</taxon>
    </lineage>
</organism>
<dbReference type="EMBL" id="SLXI01000002">
    <property type="protein sequence ID" value="TCP13312.1"/>
    <property type="molecule type" value="Genomic_DNA"/>
</dbReference>
<dbReference type="InterPro" id="IPR036814">
    <property type="entry name" value="YqcC-like_sf"/>
</dbReference>
<dbReference type="Pfam" id="PF04287">
    <property type="entry name" value="DUF446"/>
    <property type="match status" value="1"/>
</dbReference>
<accession>A0A4R2N172</accession>
<dbReference type="PANTHER" id="PTHR39586">
    <property type="entry name" value="CYTOPLASMIC PROTEIN-RELATED"/>
    <property type="match status" value="1"/>
</dbReference>
<dbReference type="InterPro" id="IPR023376">
    <property type="entry name" value="YqcC-like_dom"/>
</dbReference>
<protein>
    <submittedName>
        <fullName evidence="2">Uncharacterized protein YqcC (DUF446 family)</fullName>
    </submittedName>
</protein>
<evidence type="ECO:0000313" key="2">
    <source>
        <dbReference type="EMBL" id="TCP13312.1"/>
    </source>
</evidence>
<comment type="caution">
    <text evidence="2">The sequence shown here is derived from an EMBL/GenBank/DDBJ whole genome shotgun (WGS) entry which is preliminary data.</text>
</comment>
<reference evidence="2 3" key="1">
    <citation type="submission" date="2019-03" db="EMBL/GenBank/DDBJ databases">
        <title>Genomic Encyclopedia of Type Strains, Phase IV (KMG-IV): sequencing the most valuable type-strain genomes for metagenomic binning, comparative biology and taxonomic classification.</title>
        <authorList>
            <person name="Goeker M."/>
        </authorList>
    </citation>
    <scope>NUCLEOTIDE SEQUENCE [LARGE SCALE GENOMIC DNA]</scope>
    <source>
        <strain evidence="2 3">DSM 28231</strain>
    </source>
</reference>
<dbReference type="SUPFAM" id="SSF158452">
    <property type="entry name" value="YqcC-like"/>
    <property type="match status" value="1"/>
</dbReference>
<sequence length="106" mass="12219">MREKTKLKLEELQQIMQELDLWATVAPNPQALLSTEPFAIDTMTANEWLQWIFIPRMCALLEADLPLPNNISITPYIEEALKELDGLEKLLCPINEIENLLKNQSQ</sequence>
<gene>
    <name evidence="2" type="ORF">EV697_102190</name>
</gene>
<dbReference type="AlphaFoldDB" id="A0A4R2N172"/>
<dbReference type="RefSeq" id="WP_132022757.1">
    <property type="nucleotide sequence ID" value="NZ_CP016605.1"/>
</dbReference>
<dbReference type="PANTHER" id="PTHR39586:SF1">
    <property type="entry name" value="CYTOPLASMIC PROTEIN"/>
    <property type="match status" value="1"/>
</dbReference>
<dbReference type="InterPro" id="IPR007384">
    <property type="entry name" value="UCP006257"/>
</dbReference>
<keyword evidence="3" id="KW-1185">Reference proteome</keyword>
<feature type="domain" description="YqcC-like" evidence="1">
    <location>
        <begin position="6"/>
        <end position="100"/>
    </location>
</feature>